<dbReference type="OrthoDB" id="9760040at2"/>
<dbReference type="Proteomes" id="UP000629287">
    <property type="component" value="Unassembled WGS sequence"/>
</dbReference>
<dbReference type="PANTHER" id="PTHR33361">
    <property type="entry name" value="GLR0591 PROTEIN"/>
    <property type="match status" value="1"/>
</dbReference>
<dbReference type="PANTHER" id="PTHR33361:SF2">
    <property type="entry name" value="DUF885 DOMAIN-CONTAINING PROTEIN"/>
    <property type="match status" value="1"/>
</dbReference>
<keyword evidence="2" id="KW-1185">Reference proteome</keyword>
<protein>
    <submittedName>
        <fullName evidence="1">Uncharacterized protein (DUF885 family)</fullName>
    </submittedName>
</protein>
<evidence type="ECO:0000313" key="2">
    <source>
        <dbReference type="Proteomes" id="UP000629287"/>
    </source>
</evidence>
<organism evidence="1 2">
    <name type="scientific">Streptomyces stelliscabiei</name>
    <dbReference type="NCBI Taxonomy" id="146820"/>
    <lineage>
        <taxon>Bacteria</taxon>
        <taxon>Bacillati</taxon>
        <taxon>Actinomycetota</taxon>
        <taxon>Actinomycetes</taxon>
        <taxon>Kitasatosporales</taxon>
        <taxon>Streptomycetaceae</taxon>
        <taxon>Streptomyces</taxon>
    </lineage>
</organism>
<sequence length="563" mass="62440">MSDIKSPLPREVADAYVDDLVALDPVTGTYLGVKESSSRLPDTSPAGQEARAELIRATLARLDEAERQPGADSDVERRCARLLRERLTAELAVHEADEGLRAVGNMVTPPHEVREVFTITPAETEEDWAAIAERLRAVPTAYAGYRESLALGLERKLYAGPRPTATFVGQLTEWADTDGSGRGWFEDFAAAGPDALRAELDEAARAATRAVVELRDWMRDVYAPEVADAPNTVGRERYGRLVRFFTGSDLDLDEAYAYGWAEFHRLLGEMRQEAAKILPGAGTPWVALAHLDEHGRHIEGVDEVRAWLQSLMDEAIEALDGTHFDLAEPVRRVESCIAPPGGAAAPYYSAPTEDFSRPGRTWLPTMGATRFPVYDLVSTWYHEGVPGHHLQLAQWVYVKDDLSRYQATIGGVSANAEGWALYAERLMDELGFLKDAEERLGYLDAQMMRAARVIVDIGMHLELEIPADSPFHPGERWTVELAQEFFGAHSSRPADFVESELTRYLTMPGQAIGYKLGERAWLLGRENARRRHGDAFDAKAWHMAALSQGSLGLDDLVDELSRL</sequence>
<evidence type="ECO:0000313" key="1">
    <source>
        <dbReference type="EMBL" id="MBE1595433.1"/>
    </source>
</evidence>
<dbReference type="RefSeq" id="WP_046914727.1">
    <property type="nucleotide sequence ID" value="NZ_JADBGF010000001.1"/>
</dbReference>
<dbReference type="GeneID" id="86826157"/>
<dbReference type="Pfam" id="PF05960">
    <property type="entry name" value="DUF885"/>
    <property type="match status" value="1"/>
</dbReference>
<dbReference type="InterPro" id="IPR010281">
    <property type="entry name" value="DUF885"/>
</dbReference>
<reference evidence="1 2" key="1">
    <citation type="submission" date="2020-10" db="EMBL/GenBank/DDBJ databases">
        <title>Sequencing the genomes of 1000 actinobacteria strains.</title>
        <authorList>
            <person name="Klenk H.-P."/>
        </authorList>
    </citation>
    <scope>NUCLEOTIDE SEQUENCE [LARGE SCALE GENOMIC DNA]</scope>
    <source>
        <strain evidence="1 2">DSM 41803</strain>
    </source>
</reference>
<comment type="caution">
    <text evidence="1">The sequence shown here is derived from an EMBL/GenBank/DDBJ whole genome shotgun (WGS) entry which is preliminary data.</text>
</comment>
<dbReference type="AlphaFoldDB" id="A0A8I0TRN9"/>
<accession>A0A8I0TRN9</accession>
<proteinExistence type="predicted"/>
<gene>
    <name evidence="1" type="ORF">H4687_001562</name>
</gene>
<dbReference type="EMBL" id="JADBGF010000001">
    <property type="protein sequence ID" value="MBE1595433.1"/>
    <property type="molecule type" value="Genomic_DNA"/>
</dbReference>
<name>A0A8I0TRN9_9ACTN</name>